<keyword evidence="1" id="KW-1133">Transmembrane helix</keyword>
<dbReference type="RefSeq" id="WP_263390546.1">
    <property type="nucleotide sequence ID" value="NZ_BJDJ01000002.1"/>
</dbReference>
<evidence type="ECO:0000313" key="3">
    <source>
        <dbReference type="Proteomes" id="UP001596282"/>
    </source>
</evidence>
<evidence type="ECO:0000313" key="2">
    <source>
        <dbReference type="EMBL" id="MFC6182294.1"/>
    </source>
</evidence>
<reference evidence="3" key="1">
    <citation type="journal article" date="2019" name="Int. J. Syst. Evol. Microbiol.">
        <title>The Global Catalogue of Microorganisms (GCM) 10K type strain sequencing project: providing services to taxonomists for standard genome sequencing and annotation.</title>
        <authorList>
            <consortium name="The Broad Institute Genomics Platform"/>
            <consortium name="The Broad Institute Genome Sequencing Center for Infectious Disease"/>
            <person name="Wu L."/>
            <person name="Ma J."/>
        </authorList>
    </citation>
    <scope>NUCLEOTIDE SEQUENCE [LARGE SCALE GENOMIC DNA]</scope>
    <source>
        <strain evidence="3">CCM 8933</strain>
    </source>
</reference>
<keyword evidence="1" id="KW-0812">Transmembrane</keyword>
<evidence type="ECO:0000256" key="1">
    <source>
        <dbReference type="SAM" id="Phobius"/>
    </source>
</evidence>
<dbReference type="EMBL" id="JBHSSC010000044">
    <property type="protein sequence ID" value="MFC6182294.1"/>
    <property type="molecule type" value="Genomic_DNA"/>
</dbReference>
<protein>
    <submittedName>
        <fullName evidence="2">Uncharacterized protein</fullName>
    </submittedName>
</protein>
<accession>A0ABW1S352</accession>
<organism evidence="2 3">
    <name type="scientific">Lactiplantibacillus daowaiensis</name>
    <dbReference type="NCBI Taxonomy" id="2559918"/>
    <lineage>
        <taxon>Bacteria</taxon>
        <taxon>Bacillati</taxon>
        <taxon>Bacillota</taxon>
        <taxon>Bacilli</taxon>
        <taxon>Lactobacillales</taxon>
        <taxon>Lactobacillaceae</taxon>
        <taxon>Lactiplantibacillus</taxon>
    </lineage>
</organism>
<sequence length="43" mass="4844">MCGNWWSTGMSWWGMGGSFWAFLLLVIVALGALWAVNRSQHSK</sequence>
<keyword evidence="3" id="KW-1185">Reference proteome</keyword>
<comment type="caution">
    <text evidence="2">The sequence shown here is derived from an EMBL/GenBank/DDBJ whole genome shotgun (WGS) entry which is preliminary data.</text>
</comment>
<dbReference type="Proteomes" id="UP001596282">
    <property type="component" value="Unassembled WGS sequence"/>
</dbReference>
<feature type="transmembrane region" description="Helical" evidence="1">
    <location>
        <begin position="12"/>
        <end position="36"/>
    </location>
</feature>
<keyword evidence="1" id="KW-0472">Membrane</keyword>
<proteinExistence type="predicted"/>
<gene>
    <name evidence="2" type="ORF">ACFP5Y_13740</name>
</gene>
<name>A0ABW1S352_9LACO</name>